<gene>
    <name evidence="4" type="ORF">SXIM_06160</name>
</gene>
<dbReference type="Pfam" id="PF14016">
    <property type="entry name" value="DUF4232"/>
    <property type="match status" value="1"/>
</dbReference>
<evidence type="ECO:0000256" key="2">
    <source>
        <dbReference type="SAM" id="Phobius"/>
    </source>
</evidence>
<dbReference type="STRING" id="408015.SXIM_06160"/>
<feature type="compositionally biased region" description="Basic and acidic residues" evidence="1">
    <location>
        <begin position="86"/>
        <end position="95"/>
    </location>
</feature>
<organism evidence="4 5">
    <name type="scientific">Streptomyces xiamenensis</name>
    <dbReference type="NCBI Taxonomy" id="408015"/>
    <lineage>
        <taxon>Bacteria</taxon>
        <taxon>Bacillati</taxon>
        <taxon>Actinomycetota</taxon>
        <taxon>Actinomycetes</taxon>
        <taxon>Kitasatosporales</taxon>
        <taxon>Streptomycetaceae</taxon>
        <taxon>Streptomyces</taxon>
    </lineage>
</organism>
<name>A0A0F7FRB2_9ACTN</name>
<sequence length="276" mass="28359">MRSARDSEQPHEPSEIAEAFTTAELRLDPPPGAYEELRHRAAARRRRRLVAVTAAVVLSAGGTTVVAAMARSDGEQGRAPVAAEPPPRDEQRAEPSPEPSSEPSDEPAAPPTGQAEPDAGDTPPVEEGNETAGASTPSVCATEALALSVENPNAGAGSLMYTLAFTNTGDTACTLTGFPGVSLLTAEGGEQIGAPAVRGPEGGEALRVELEPGGTARADLRLARAENYPAEECSPVPAAGLLVYPPDETDALFLPREGVTGCTDEAVGLLSVTVVY</sequence>
<dbReference type="EMBL" id="CP009922">
    <property type="protein sequence ID" value="AKG42000.1"/>
    <property type="molecule type" value="Genomic_DNA"/>
</dbReference>
<dbReference type="KEGG" id="sxi:SXIM_06160"/>
<dbReference type="PATRIC" id="fig|408015.6.peg.645"/>
<keyword evidence="2" id="KW-0472">Membrane</keyword>
<keyword evidence="5" id="KW-1185">Reference proteome</keyword>
<feature type="region of interest" description="Disordered" evidence="1">
    <location>
        <begin position="60"/>
        <end position="137"/>
    </location>
</feature>
<feature type="region of interest" description="Disordered" evidence="1">
    <location>
        <begin position="1"/>
        <end position="32"/>
    </location>
</feature>
<accession>A0A0F7FRB2</accession>
<evidence type="ECO:0000313" key="4">
    <source>
        <dbReference type="EMBL" id="AKG42000.1"/>
    </source>
</evidence>
<proteinExistence type="predicted"/>
<dbReference type="AlphaFoldDB" id="A0A0F7FRB2"/>
<dbReference type="HOGENOM" id="CLU_079632_3_0_11"/>
<feature type="transmembrane region" description="Helical" evidence="2">
    <location>
        <begin position="49"/>
        <end position="70"/>
    </location>
</feature>
<feature type="domain" description="DUF4232" evidence="3">
    <location>
        <begin position="140"/>
        <end position="274"/>
    </location>
</feature>
<protein>
    <submittedName>
        <fullName evidence="4">Secreted protein</fullName>
    </submittedName>
</protein>
<keyword evidence="2" id="KW-1133">Transmembrane helix</keyword>
<dbReference type="Proteomes" id="UP000034034">
    <property type="component" value="Chromosome"/>
</dbReference>
<evidence type="ECO:0000313" key="5">
    <source>
        <dbReference type="Proteomes" id="UP000034034"/>
    </source>
</evidence>
<evidence type="ECO:0000259" key="3">
    <source>
        <dbReference type="Pfam" id="PF14016"/>
    </source>
</evidence>
<feature type="compositionally biased region" description="Basic and acidic residues" evidence="1">
    <location>
        <begin position="1"/>
        <end position="14"/>
    </location>
</feature>
<keyword evidence="2" id="KW-0812">Transmembrane</keyword>
<dbReference type="InterPro" id="IPR025326">
    <property type="entry name" value="DUF4232"/>
</dbReference>
<dbReference type="RefSeq" id="WP_053116074.1">
    <property type="nucleotide sequence ID" value="NZ_CP009922.3"/>
</dbReference>
<evidence type="ECO:0000256" key="1">
    <source>
        <dbReference type="SAM" id="MobiDB-lite"/>
    </source>
</evidence>
<reference evidence="4" key="1">
    <citation type="submission" date="2019-08" db="EMBL/GenBank/DDBJ databases">
        <title>Complete genome sequence of a mangrove-derived Streptomyces xiamenensis.</title>
        <authorList>
            <person name="Xu J."/>
        </authorList>
    </citation>
    <scope>NUCLEOTIDE SEQUENCE</scope>
    <source>
        <strain evidence="4">318</strain>
    </source>
</reference>